<dbReference type="STRING" id="1348612.A0A397HNA1"/>
<dbReference type="PANTHER" id="PTHR28262">
    <property type="entry name" value="DASH COMPLEX SUBUNIT SPC19"/>
    <property type="match status" value="1"/>
</dbReference>
<evidence type="ECO:0000256" key="2">
    <source>
        <dbReference type="ARBA" id="ARBA00004186"/>
    </source>
</evidence>
<dbReference type="Pfam" id="PF08287">
    <property type="entry name" value="DASH_Spc19"/>
    <property type="match status" value="2"/>
</dbReference>
<evidence type="ECO:0000256" key="1">
    <source>
        <dbReference type="ARBA" id="ARBA00004123"/>
    </source>
</evidence>
<keyword evidence="10" id="KW-0539">Nucleus</keyword>
<organism evidence="14 15">
    <name type="scientific">Diversispora epigaea</name>
    <dbReference type="NCBI Taxonomy" id="1348612"/>
    <lineage>
        <taxon>Eukaryota</taxon>
        <taxon>Fungi</taxon>
        <taxon>Fungi incertae sedis</taxon>
        <taxon>Mucoromycota</taxon>
        <taxon>Glomeromycotina</taxon>
        <taxon>Glomeromycetes</taxon>
        <taxon>Diversisporales</taxon>
        <taxon>Diversisporaceae</taxon>
        <taxon>Diversispora</taxon>
    </lineage>
</organism>
<evidence type="ECO:0000256" key="5">
    <source>
        <dbReference type="ARBA" id="ARBA00016329"/>
    </source>
</evidence>
<evidence type="ECO:0000256" key="12">
    <source>
        <dbReference type="ARBA" id="ARBA00032583"/>
    </source>
</evidence>
<evidence type="ECO:0000256" key="8">
    <source>
        <dbReference type="ARBA" id="ARBA00022838"/>
    </source>
</evidence>
<keyword evidence="11" id="KW-0137">Centromere</keyword>
<dbReference type="OrthoDB" id="5390at2759"/>
<keyword evidence="8" id="KW-0995">Kinetochore</keyword>
<dbReference type="InterPro" id="IPR013251">
    <property type="entry name" value="DASH_Spc19"/>
</dbReference>
<protein>
    <recommendedName>
        <fullName evidence="5">DASH complex subunit SPC19</fullName>
    </recommendedName>
    <alternativeName>
        <fullName evidence="12">Outer kinetochore protein SPC19</fullName>
    </alternativeName>
</protein>
<reference evidence="14 15" key="1">
    <citation type="submission" date="2018-08" db="EMBL/GenBank/DDBJ databases">
        <title>Genome and evolution of the arbuscular mycorrhizal fungus Diversispora epigaea (formerly Glomus versiforme) and its bacterial endosymbionts.</title>
        <authorList>
            <person name="Sun X."/>
            <person name="Fei Z."/>
            <person name="Harrison M."/>
        </authorList>
    </citation>
    <scope>NUCLEOTIDE SEQUENCE [LARGE SCALE GENOMIC DNA]</scope>
    <source>
        <strain evidence="14 15">IT104</strain>
    </source>
</reference>
<keyword evidence="6" id="KW-0158">Chromosome</keyword>
<evidence type="ECO:0000256" key="9">
    <source>
        <dbReference type="ARBA" id="ARBA00023212"/>
    </source>
</evidence>
<dbReference type="GO" id="GO:0008608">
    <property type="term" value="P:attachment of spindle microtubules to kinetochore"/>
    <property type="evidence" value="ECO:0007669"/>
    <property type="project" value="InterPro"/>
</dbReference>
<sequence length="457" mass="53218">MSASLTQNLQQCVQRLQDSTSLLQVSVKNLESSTQNFSRLKKIMACQRLYELVTETEIRETQGSLAVQLEPRVKNLLLKAEEMLLDTSLLQVSVKNLESSTQNFSRLKKIMACQRLYELVTETEIRETQGSLAVQLEPRVKNLLLKAEEMLLELEQRENILQEETNMGEIELDAELKKAQLKRLNLPQQSNKENDSTKKFNRQQQPKNAHNNENMKKLREMEELHHQKQRIIAEQKPSAIKSQKRKSKKSSKSRNKEILENVGEQIKEFIGKKKEIQQYKIMEVFCDSESMTDEDSRWKQFQTQYDFFKRASQQISSISNLPSDTISDFETLCISYIEFLSNKKFEVQKKTNVDRLKQRNENINNLKKLCKLLYPTENLGGTIARIIEILLDSDQKEIFVKEFGNEFPPEQERRHKLQAAIATLNKLDITETVLEEHPNGCDNDGQMILKFKIDVDN</sequence>
<dbReference type="Proteomes" id="UP000266861">
    <property type="component" value="Unassembled WGS sequence"/>
</dbReference>
<proteinExistence type="inferred from homology"/>
<dbReference type="EMBL" id="PQFF01000293">
    <property type="protein sequence ID" value="RHZ64619.1"/>
    <property type="molecule type" value="Genomic_DNA"/>
</dbReference>
<keyword evidence="7" id="KW-0963">Cytoplasm</keyword>
<keyword evidence="9" id="KW-0206">Cytoskeleton</keyword>
<name>A0A397HNA1_9GLOM</name>
<dbReference type="PANTHER" id="PTHR28262:SF1">
    <property type="entry name" value="DASH COMPLEX SUBUNIT SPC19"/>
    <property type="match status" value="1"/>
</dbReference>
<comment type="similarity">
    <text evidence="4">Belongs to the DASH complex SPC19 family.</text>
</comment>
<evidence type="ECO:0000256" key="13">
    <source>
        <dbReference type="SAM" id="MobiDB-lite"/>
    </source>
</evidence>
<evidence type="ECO:0000256" key="10">
    <source>
        <dbReference type="ARBA" id="ARBA00023242"/>
    </source>
</evidence>
<feature type="compositionally biased region" description="Basic and acidic residues" evidence="13">
    <location>
        <begin position="213"/>
        <end position="226"/>
    </location>
</feature>
<evidence type="ECO:0000256" key="6">
    <source>
        <dbReference type="ARBA" id="ARBA00022454"/>
    </source>
</evidence>
<evidence type="ECO:0000256" key="3">
    <source>
        <dbReference type="ARBA" id="ARBA00004629"/>
    </source>
</evidence>
<comment type="subcellular location">
    <subcellularLocation>
        <location evidence="3">Chromosome</location>
        <location evidence="3">Centromere</location>
        <location evidence="3">Kinetochore</location>
    </subcellularLocation>
    <subcellularLocation>
        <location evidence="2">Cytoplasm</location>
        <location evidence="2">Cytoskeleton</location>
        <location evidence="2">Spindle</location>
    </subcellularLocation>
    <subcellularLocation>
        <location evidence="1">Nucleus</location>
    </subcellularLocation>
</comment>
<evidence type="ECO:0000256" key="4">
    <source>
        <dbReference type="ARBA" id="ARBA00008952"/>
    </source>
</evidence>
<evidence type="ECO:0000313" key="15">
    <source>
        <dbReference type="Proteomes" id="UP000266861"/>
    </source>
</evidence>
<keyword evidence="15" id="KW-1185">Reference proteome</keyword>
<evidence type="ECO:0000256" key="11">
    <source>
        <dbReference type="ARBA" id="ARBA00023328"/>
    </source>
</evidence>
<comment type="caution">
    <text evidence="14">The sequence shown here is derived from an EMBL/GenBank/DDBJ whole genome shotgun (WGS) entry which is preliminary data.</text>
</comment>
<evidence type="ECO:0000313" key="14">
    <source>
        <dbReference type="EMBL" id="RHZ64619.1"/>
    </source>
</evidence>
<feature type="compositionally biased region" description="Basic residues" evidence="13">
    <location>
        <begin position="242"/>
        <end position="253"/>
    </location>
</feature>
<accession>A0A397HNA1</accession>
<dbReference type="AlphaFoldDB" id="A0A397HNA1"/>
<dbReference type="GO" id="GO:0042729">
    <property type="term" value="C:DASH complex"/>
    <property type="evidence" value="ECO:0007669"/>
    <property type="project" value="InterPro"/>
</dbReference>
<feature type="region of interest" description="Disordered" evidence="13">
    <location>
        <begin position="184"/>
        <end position="257"/>
    </location>
</feature>
<evidence type="ECO:0000256" key="7">
    <source>
        <dbReference type="ARBA" id="ARBA00022490"/>
    </source>
</evidence>
<gene>
    <name evidence="14" type="ORF">Glove_321g31</name>
</gene>
<dbReference type="GO" id="GO:0005876">
    <property type="term" value="C:spindle microtubule"/>
    <property type="evidence" value="ECO:0007669"/>
    <property type="project" value="InterPro"/>
</dbReference>
<feature type="compositionally biased region" description="Polar residues" evidence="13">
    <location>
        <begin position="202"/>
        <end position="212"/>
    </location>
</feature>